<feature type="compositionally biased region" description="Basic residues" evidence="1">
    <location>
        <begin position="50"/>
        <end position="60"/>
    </location>
</feature>
<dbReference type="EMBL" id="JADFTS010000006">
    <property type="protein sequence ID" value="KAF9603483.1"/>
    <property type="molecule type" value="Genomic_DNA"/>
</dbReference>
<name>A0A835HSJ7_9MAGN</name>
<organism evidence="3 4">
    <name type="scientific">Coptis chinensis</name>
    <dbReference type="NCBI Taxonomy" id="261450"/>
    <lineage>
        <taxon>Eukaryota</taxon>
        <taxon>Viridiplantae</taxon>
        <taxon>Streptophyta</taxon>
        <taxon>Embryophyta</taxon>
        <taxon>Tracheophyta</taxon>
        <taxon>Spermatophyta</taxon>
        <taxon>Magnoliopsida</taxon>
        <taxon>Ranunculales</taxon>
        <taxon>Ranunculaceae</taxon>
        <taxon>Coptidoideae</taxon>
        <taxon>Coptis</taxon>
    </lineage>
</organism>
<dbReference type="OrthoDB" id="342454at2759"/>
<evidence type="ECO:0000313" key="3">
    <source>
        <dbReference type="EMBL" id="KAF9603483.1"/>
    </source>
</evidence>
<evidence type="ECO:0000313" key="4">
    <source>
        <dbReference type="Proteomes" id="UP000631114"/>
    </source>
</evidence>
<proteinExistence type="predicted"/>
<evidence type="ECO:0000256" key="1">
    <source>
        <dbReference type="SAM" id="MobiDB-lite"/>
    </source>
</evidence>
<accession>A0A835HSJ7</accession>
<dbReference type="PANTHER" id="PTHR47422:SF1">
    <property type="entry name" value="DNAJ HEAT SHOCK N-TERMINAL DOMAIN-CONTAINING PROTEIN"/>
    <property type="match status" value="1"/>
</dbReference>
<dbReference type="Pfam" id="PF12572">
    <property type="entry name" value="DUF3752"/>
    <property type="match status" value="1"/>
</dbReference>
<feature type="compositionally biased region" description="Basic and acidic residues" evidence="1">
    <location>
        <begin position="38"/>
        <end position="49"/>
    </location>
</feature>
<comment type="caution">
    <text evidence="3">The sequence shown here is derived from an EMBL/GenBank/DDBJ whole genome shotgun (WGS) entry which is preliminary data.</text>
</comment>
<feature type="domain" description="DUF3752" evidence="2">
    <location>
        <begin position="9"/>
        <end position="107"/>
    </location>
</feature>
<feature type="region of interest" description="Disordered" evidence="1">
    <location>
        <begin position="1"/>
        <end position="88"/>
    </location>
</feature>
<feature type="compositionally biased region" description="Basic and acidic residues" evidence="1">
    <location>
        <begin position="61"/>
        <end position="85"/>
    </location>
</feature>
<evidence type="ECO:0000259" key="2">
    <source>
        <dbReference type="Pfam" id="PF12572"/>
    </source>
</evidence>
<gene>
    <name evidence="3" type="ORF">IFM89_036756</name>
</gene>
<sequence length="116" mass="13496">MFRGYNEAAALASNEEKKRTSSDTVLVDKYNVTKRSKSLVEKHQEESANRRKRKSRQKKTKEKEQKEEWVGKHPWKPWDPEKDLTAGRQKVNLDSDSMVKGLSSRFSGGNVQRNFL</sequence>
<protein>
    <recommendedName>
        <fullName evidence="2">DUF3752 domain-containing protein</fullName>
    </recommendedName>
</protein>
<keyword evidence="4" id="KW-1185">Reference proteome</keyword>
<reference evidence="3 4" key="1">
    <citation type="submission" date="2020-10" db="EMBL/GenBank/DDBJ databases">
        <title>The Coptis chinensis genome and diversification of protoberbering-type alkaloids.</title>
        <authorList>
            <person name="Wang B."/>
            <person name="Shu S."/>
            <person name="Song C."/>
            <person name="Liu Y."/>
        </authorList>
    </citation>
    <scope>NUCLEOTIDE SEQUENCE [LARGE SCALE GENOMIC DNA]</scope>
    <source>
        <strain evidence="3">HL-2020</strain>
        <tissue evidence="3">Leaf</tissue>
    </source>
</reference>
<dbReference type="Proteomes" id="UP000631114">
    <property type="component" value="Unassembled WGS sequence"/>
</dbReference>
<dbReference type="AlphaFoldDB" id="A0A835HSJ7"/>
<dbReference type="InterPro" id="IPR022226">
    <property type="entry name" value="DUF3752"/>
</dbReference>
<dbReference type="PANTHER" id="PTHR47422">
    <property type="entry name" value="DNAJ HEAT SHOCK N-TERMINAL DOMAIN-CONTAINING PROTEIN"/>
    <property type="match status" value="1"/>
</dbReference>